<reference evidence="3 4" key="1">
    <citation type="submission" date="2018-11" db="EMBL/GenBank/DDBJ databases">
        <title>The genome draft of YIM 96095.</title>
        <authorList>
            <person name="Tang S.-K."/>
            <person name="Chunyu W.-X."/>
            <person name="Feng Y.-Z."/>
        </authorList>
    </citation>
    <scope>NUCLEOTIDE SEQUENCE [LARGE SCALE GENOMIC DNA]</scope>
    <source>
        <strain evidence="3 4">YIM 96095</strain>
    </source>
</reference>
<dbReference type="InterPro" id="IPR003776">
    <property type="entry name" value="YcaO-like_dom"/>
</dbReference>
<evidence type="ECO:0000313" key="3">
    <source>
        <dbReference type="EMBL" id="RNL86008.1"/>
    </source>
</evidence>
<evidence type="ECO:0000259" key="2">
    <source>
        <dbReference type="PROSITE" id="PS51664"/>
    </source>
</evidence>
<keyword evidence="4" id="KW-1185">Reference proteome</keyword>
<dbReference type="OrthoDB" id="4219774at2"/>
<evidence type="ECO:0000313" key="4">
    <source>
        <dbReference type="Proteomes" id="UP000269198"/>
    </source>
</evidence>
<feature type="domain" description="YcaO" evidence="2">
    <location>
        <begin position="354"/>
        <end position="623"/>
    </location>
</feature>
<evidence type="ECO:0000256" key="1">
    <source>
        <dbReference type="SAM" id="MobiDB-lite"/>
    </source>
</evidence>
<sequence>MGLRLCPDTYWAGTPDGLYLLTPHGRVRFPGSGVTAWMDRLAPHLDGRFTFAELTEPLPAAHREVAERLLRELLDRGALVETVDGADHGSHRDLGVLVVGHGPLAEAVARAFRESGVGGVSLGDAEEIPAVEPGGVAVVVRVLEEPDPRATGPQPRWRAPSGTVRTHVLRVGDGDEDTILIGPVEGPERHHTWCDAWLRLRGHRPAGDTTEARGQLPSPAPEAATVAAAQLAQRVLRVVTTTAETDTAEADVLTSVDARSLESRRHRFLPHPFTHRRAPADSGDFEAAIERARNAPPLDEETMSRRTAPLIDDRCGIFAEISEPDVEQFPLCVAEARLGNPAGLPGLEPPRALGAGLDFATARYAAAMAGYAAYGATMIDPRRLVDADGDTPLPAPPSEPLLTELCRGGLHARARAHSLVTGTPVLVDAASAFPALRATTGRVWPVPGSAAGYTWEDAVLRGLLDLCRSEVVRHWAAHSPTAVPIDLGGDVLTGAAARYRAMLQAIDDHWTAWDVTPVLGVPGVLIRSGEQLAGCACGRSRADALEDALREAVLRAQTSRDGRTPRPAMSSATPAGEGTALSLAELVARLGERGYRPSVVPLDHDPSVAALAPETVQVVLHDR</sequence>
<dbReference type="PROSITE" id="PS51664">
    <property type="entry name" value="YCAO"/>
    <property type="match status" value="1"/>
</dbReference>
<dbReference type="EMBL" id="RJMB01000004">
    <property type="protein sequence ID" value="RNL86008.1"/>
    <property type="molecule type" value="Genomic_DNA"/>
</dbReference>
<name>A0A3N0EDS3_9ACTN</name>
<protein>
    <recommendedName>
        <fullName evidence="2">YcaO domain-containing protein</fullName>
    </recommendedName>
</protein>
<accession>A0A3N0EDS3</accession>
<gene>
    <name evidence="3" type="ORF">EFW17_05560</name>
</gene>
<dbReference type="Gene3D" id="3.40.50.720">
    <property type="entry name" value="NAD(P)-binding Rossmann-like Domain"/>
    <property type="match status" value="1"/>
</dbReference>
<dbReference type="RefSeq" id="WP_123200202.1">
    <property type="nucleotide sequence ID" value="NZ_RJMB01000004.1"/>
</dbReference>
<proteinExistence type="predicted"/>
<comment type="caution">
    <text evidence="3">The sequence shown here is derived from an EMBL/GenBank/DDBJ whole genome shotgun (WGS) entry which is preliminary data.</text>
</comment>
<dbReference type="Pfam" id="PF02624">
    <property type="entry name" value="YcaO"/>
    <property type="match status" value="1"/>
</dbReference>
<dbReference type="AlphaFoldDB" id="A0A3N0EDS3"/>
<feature type="region of interest" description="Disordered" evidence="1">
    <location>
        <begin position="556"/>
        <end position="577"/>
    </location>
</feature>
<organism evidence="3 4">
    <name type="scientific">Halostreptopolyspora alba</name>
    <dbReference type="NCBI Taxonomy" id="2487137"/>
    <lineage>
        <taxon>Bacteria</taxon>
        <taxon>Bacillati</taxon>
        <taxon>Actinomycetota</taxon>
        <taxon>Actinomycetes</taxon>
        <taxon>Streptosporangiales</taxon>
        <taxon>Nocardiopsidaceae</taxon>
        <taxon>Halostreptopolyspora</taxon>
    </lineage>
</organism>
<dbReference type="Proteomes" id="UP000269198">
    <property type="component" value="Unassembled WGS sequence"/>
</dbReference>